<evidence type="ECO:0000313" key="5">
    <source>
        <dbReference type="Proteomes" id="UP000626109"/>
    </source>
</evidence>
<proteinExistence type="inferred from homology"/>
<dbReference type="InterPro" id="IPR029058">
    <property type="entry name" value="AB_hydrolase_fold"/>
</dbReference>
<evidence type="ECO:0000313" key="4">
    <source>
        <dbReference type="EMBL" id="CAE8655751.1"/>
    </source>
</evidence>
<evidence type="ECO:0000259" key="3">
    <source>
        <dbReference type="Pfam" id="PF02230"/>
    </source>
</evidence>
<comment type="similarity">
    <text evidence="1">Belongs to the AB hydrolase superfamily. AB hydrolase 2 family.</text>
</comment>
<feature type="domain" description="Phospholipase/carboxylesterase/thioesterase" evidence="3">
    <location>
        <begin position="135"/>
        <end position="347"/>
    </location>
</feature>
<dbReference type="AlphaFoldDB" id="A0A813IU50"/>
<dbReference type="InterPro" id="IPR050565">
    <property type="entry name" value="LYPA1-2/EST-like"/>
</dbReference>
<dbReference type="GO" id="GO:0005737">
    <property type="term" value="C:cytoplasm"/>
    <property type="evidence" value="ECO:0007669"/>
    <property type="project" value="TreeGrafter"/>
</dbReference>
<dbReference type="SUPFAM" id="SSF53474">
    <property type="entry name" value="alpha/beta-Hydrolases"/>
    <property type="match status" value="1"/>
</dbReference>
<organism evidence="4 5">
    <name type="scientific">Polarella glacialis</name>
    <name type="common">Dinoflagellate</name>
    <dbReference type="NCBI Taxonomy" id="89957"/>
    <lineage>
        <taxon>Eukaryota</taxon>
        <taxon>Sar</taxon>
        <taxon>Alveolata</taxon>
        <taxon>Dinophyceae</taxon>
        <taxon>Suessiales</taxon>
        <taxon>Suessiaceae</taxon>
        <taxon>Polarella</taxon>
    </lineage>
</organism>
<name>A0A813IU50_POLGL</name>
<dbReference type="PANTHER" id="PTHR10655">
    <property type="entry name" value="LYSOPHOSPHOLIPASE-RELATED"/>
    <property type="match status" value="1"/>
</dbReference>
<dbReference type="GO" id="GO:0052689">
    <property type="term" value="F:carboxylic ester hydrolase activity"/>
    <property type="evidence" value="ECO:0007669"/>
    <property type="project" value="TreeGrafter"/>
</dbReference>
<dbReference type="EMBL" id="CAJNNW010013747">
    <property type="protein sequence ID" value="CAE8655751.1"/>
    <property type="molecule type" value="Genomic_DNA"/>
</dbReference>
<dbReference type="Proteomes" id="UP000626109">
    <property type="component" value="Unassembled WGS sequence"/>
</dbReference>
<gene>
    <name evidence="4" type="ORF">PGLA2088_LOCUS11793</name>
</gene>
<comment type="caution">
    <text evidence="4">The sequence shown here is derived from an EMBL/GenBank/DDBJ whole genome shotgun (WGS) entry which is preliminary data.</text>
</comment>
<dbReference type="InterPro" id="IPR003140">
    <property type="entry name" value="PLipase/COase/thioEstase"/>
</dbReference>
<keyword evidence="2" id="KW-0378">Hydrolase</keyword>
<accession>A0A813IU50</accession>
<protein>
    <recommendedName>
        <fullName evidence="3">Phospholipase/carboxylesterase/thioesterase domain-containing protein</fullName>
    </recommendedName>
</protein>
<dbReference type="PANTHER" id="PTHR10655:SF17">
    <property type="entry name" value="LYSOPHOSPHOLIPASE-LIKE PROTEIN 1"/>
    <property type="match status" value="1"/>
</dbReference>
<evidence type="ECO:0000256" key="1">
    <source>
        <dbReference type="ARBA" id="ARBA00006499"/>
    </source>
</evidence>
<dbReference type="Gene3D" id="3.40.50.1820">
    <property type="entry name" value="alpha/beta hydrolase"/>
    <property type="match status" value="1"/>
</dbReference>
<sequence>MPGHHITCLGSQTRLHNGLDSQSPAGPEVWGFWGDCDRQLRSWHSYWTAYRLRLQGSDLVIQRTAGTKELSTRIEKRRRGEIGGPLASELVHVTAHSRRELAADRRKKIKVIRRAAHLLPAVIMRPSSLPQSLQRWTLIYLHGMGSSALANYADRPHYFHDGTASVKVIIPTAPSREVSCFDTWFTKTRASKEPSGSKWRLERFNSWYDYTSNHGGRREDTLDLHSLHAMQRALHKIIWREAEELGGRTDRILLGGKSQGCATALDAALTFPKRLGGFVGLVGHLLSCTPVDPGGPQVSTPVPFHFHHEVEDDIMQWDWVQLEEQRLRDAGYQVRSTRSHHLSARSCFDSGTAAYLCTASQISTPLHSKRFSFQIKATGNFYIPDTTLTTNAMTAAMQSQTHTAPSQYFSITKAKLAYLLARAPLTHTADSQSLQMLQLDHSERYGNELLERATGMADM</sequence>
<dbReference type="GO" id="GO:0008474">
    <property type="term" value="F:palmitoyl-(protein) hydrolase activity"/>
    <property type="evidence" value="ECO:0007669"/>
    <property type="project" value="TreeGrafter"/>
</dbReference>
<reference evidence="4" key="1">
    <citation type="submission" date="2021-02" db="EMBL/GenBank/DDBJ databases">
        <authorList>
            <person name="Dougan E. K."/>
            <person name="Rhodes N."/>
            <person name="Thang M."/>
            <person name="Chan C."/>
        </authorList>
    </citation>
    <scope>NUCLEOTIDE SEQUENCE</scope>
</reference>
<evidence type="ECO:0000256" key="2">
    <source>
        <dbReference type="ARBA" id="ARBA00022801"/>
    </source>
</evidence>
<dbReference type="Pfam" id="PF02230">
    <property type="entry name" value="Abhydrolase_2"/>
    <property type="match status" value="1"/>
</dbReference>